<protein>
    <recommendedName>
        <fullName evidence="6">Replication factor A C-terminal domain-containing protein</fullName>
    </recommendedName>
</protein>
<dbReference type="Pfam" id="PF08646">
    <property type="entry name" value="Rep_fac-A_C"/>
    <property type="match status" value="1"/>
</dbReference>
<evidence type="ECO:0000256" key="1">
    <source>
        <dbReference type="SAM" id="MobiDB-lite"/>
    </source>
</evidence>
<dbReference type="PANTHER" id="PTHR47165">
    <property type="entry name" value="OS03G0429900 PROTEIN"/>
    <property type="match status" value="1"/>
</dbReference>
<evidence type="ECO:0008006" key="6">
    <source>
        <dbReference type="Google" id="ProtNLM"/>
    </source>
</evidence>
<dbReference type="Proteomes" id="UP000712281">
    <property type="component" value="Unassembled WGS sequence"/>
</dbReference>
<feature type="domain" description="Replication factor A C-terminal" evidence="3">
    <location>
        <begin position="283"/>
        <end position="367"/>
    </location>
</feature>
<proteinExistence type="predicted"/>
<comment type="caution">
    <text evidence="4">The sequence shown here is derived from an EMBL/GenBank/DDBJ whole genome shotgun (WGS) entry which is preliminary data.</text>
</comment>
<name>A0A8S9HN74_BRACR</name>
<dbReference type="Gene3D" id="2.40.50.140">
    <property type="entry name" value="Nucleic acid-binding proteins"/>
    <property type="match status" value="3"/>
</dbReference>
<evidence type="ECO:0000313" key="5">
    <source>
        <dbReference type="Proteomes" id="UP000712281"/>
    </source>
</evidence>
<dbReference type="AlphaFoldDB" id="A0A8S9HN74"/>
<evidence type="ECO:0000259" key="2">
    <source>
        <dbReference type="Pfam" id="PF02721"/>
    </source>
</evidence>
<gene>
    <name evidence="4" type="ORF">F2Q68_00013695</name>
</gene>
<dbReference type="EMBL" id="QGKW02001940">
    <property type="protein sequence ID" value="KAF2558520.1"/>
    <property type="molecule type" value="Genomic_DNA"/>
</dbReference>
<accession>A0A8S9HN74</accession>
<feature type="compositionally biased region" description="Low complexity" evidence="1">
    <location>
        <begin position="414"/>
        <end position="425"/>
    </location>
</feature>
<dbReference type="SUPFAM" id="SSF50249">
    <property type="entry name" value="Nucleic acid-binding proteins"/>
    <property type="match status" value="2"/>
</dbReference>
<dbReference type="CDD" id="cd04480">
    <property type="entry name" value="RPA1_DBD_A_like"/>
    <property type="match status" value="1"/>
</dbReference>
<dbReference type="InterPro" id="IPR012340">
    <property type="entry name" value="NA-bd_OB-fold"/>
</dbReference>
<feature type="domain" description="Replication protein A 70 kDa DNA-binding subunit B/D first OB fold" evidence="2">
    <location>
        <begin position="21"/>
        <end position="109"/>
    </location>
</feature>
<dbReference type="Pfam" id="PF02721">
    <property type="entry name" value="DUF223"/>
    <property type="match status" value="1"/>
</dbReference>
<reference evidence="4" key="1">
    <citation type="submission" date="2019-12" db="EMBL/GenBank/DDBJ databases">
        <title>Genome sequencing and annotation of Brassica cretica.</title>
        <authorList>
            <person name="Studholme D.J."/>
            <person name="Sarris P.F."/>
        </authorList>
    </citation>
    <scope>NUCLEOTIDE SEQUENCE</scope>
    <source>
        <strain evidence="4">PFS-001/15</strain>
        <tissue evidence="4">Leaf</tissue>
    </source>
</reference>
<evidence type="ECO:0000313" key="4">
    <source>
        <dbReference type="EMBL" id="KAF2558520.1"/>
    </source>
</evidence>
<dbReference type="InterPro" id="IPR013955">
    <property type="entry name" value="Rep_factor-A_C"/>
</dbReference>
<organism evidence="4 5">
    <name type="scientific">Brassica cretica</name>
    <name type="common">Mustard</name>
    <dbReference type="NCBI Taxonomy" id="69181"/>
    <lineage>
        <taxon>Eukaryota</taxon>
        <taxon>Viridiplantae</taxon>
        <taxon>Streptophyta</taxon>
        <taxon>Embryophyta</taxon>
        <taxon>Tracheophyta</taxon>
        <taxon>Spermatophyta</taxon>
        <taxon>Magnoliopsida</taxon>
        <taxon>eudicotyledons</taxon>
        <taxon>Gunneridae</taxon>
        <taxon>Pentapetalae</taxon>
        <taxon>rosids</taxon>
        <taxon>malvids</taxon>
        <taxon>Brassicales</taxon>
        <taxon>Brassicaceae</taxon>
        <taxon>Brassiceae</taxon>
        <taxon>Brassica</taxon>
    </lineage>
</organism>
<dbReference type="PANTHER" id="PTHR47165:SF4">
    <property type="entry name" value="OS03G0429900 PROTEIN"/>
    <property type="match status" value="1"/>
</dbReference>
<feature type="region of interest" description="Disordered" evidence="1">
    <location>
        <begin position="391"/>
        <end position="437"/>
    </location>
</feature>
<dbReference type="InterPro" id="IPR003871">
    <property type="entry name" value="RFA1B/D_OB_1st"/>
</dbReference>
<evidence type="ECO:0000259" key="3">
    <source>
        <dbReference type="Pfam" id="PF08646"/>
    </source>
</evidence>
<sequence>MANSRVLLADLKAGRCSNVAEVRLLRFWEARNVRKGGELMSVDMLFVDENSTLMQGSVGANRQLRFRDRLSEGSLYTLTGFDVTRSNTNFRLSDAPFSIRFNEGTELDKIPASVRPIPTELFRFMPYSQILELANTGKQLPGELSAIRSTITDRLPGARRVMLTLLLESGENVCVSMFDSMALAFHTKLDSYGREPRVIIVTSVNPKIVGGRLFLNGTSGTHLYFDYGTSAGKELFDTLPGHGADPGSSTSKVVHAQKVEPMTISELNKFITTADSQIIEFLCTAEVTGIQLDDGWCYIGCSGCSKKLIREISSFTCVSCNETNAVAALRYRVTLSVSDHTDSASFLSFDMEMAKLTNIQASEAAQIVGIGVDAQVDTELPRLANNVSEAMVKTQDEGKTRAKRARPFKNLNISEASSASSSSTAKKTHKKRNAPDLERPWFQEQYLSLTPGLFVGEISNVARSNVANGRLARQRRLAIRRSKRDKLQRPGKLKTYKYFAKLPTEFYKNY</sequence>